<accession>W7Y8T1</accession>
<sequence>MDPGDVVYAAYNYTFPTMQVYNMNVENSFWVDKPYEKYFKDWEVFLQGSDEESTGSGGQRLAAFTLLSIMITTQKRRRDKHSKRSVLINDNPFANAVSEHVLDPIFRVADALGIQWIVVAPPELVKMEVSERFPSYYALDLESDGTGKRKAVVSSRYIRNKFDFQQITF</sequence>
<protein>
    <submittedName>
        <fullName evidence="1">Uncharacterized protein</fullName>
    </submittedName>
</protein>
<dbReference type="EMBL" id="BAVZ01000003">
    <property type="protein sequence ID" value="GAF07355.1"/>
    <property type="molecule type" value="Genomic_DNA"/>
</dbReference>
<gene>
    <name evidence="1" type="ORF">JCM16418_1367</name>
</gene>
<dbReference type="eggNOG" id="COG1196">
    <property type="taxonomic scope" value="Bacteria"/>
</dbReference>
<dbReference type="STRING" id="1236976.JCM16418_1367"/>
<name>W7Y8T1_9BACL</name>
<organism evidence="1 2">
    <name type="scientific">Paenibacillus pini JCM 16418</name>
    <dbReference type="NCBI Taxonomy" id="1236976"/>
    <lineage>
        <taxon>Bacteria</taxon>
        <taxon>Bacillati</taxon>
        <taxon>Bacillota</taxon>
        <taxon>Bacilli</taxon>
        <taxon>Bacillales</taxon>
        <taxon>Paenibacillaceae</taxon>
        <taxon>Paenibacillus</taxon>
    </lineage>
</organism>
<comment type="caution">
    <text evidence="1">The sequence shown here is derived from an EMBL/GenBank/DDBJ whole genome shotgun (WGS) entry which is preliminary data.</text>
</comment>
<dbReference type="RefSeq" id="WP_036646992.1">
    <property type="nucleotide sequence ID" value="NZ_BAVZ01000003.1"/>
</dbReference>
<dbReference type="AlphaFoldDB" id="W7Y8T1"/>
<evidence type="ECO:0000313" key="1">
    <source>
        <dbReference type="EMBL" id="GAF07355.1"/>
    </source>
</evidence>
<proteinExistence type="predicted"/>
<keyword evidence="2" id="KW-1185">Reference proteome</keyword>
<dbReference type="Proteomes" id="UP000019364">
    <property type="component" value="Unassembled WGS sequence"/>
</dbReference>
<dbReference type="OrthoDB" id="9815057at2"/>
<evidence type="ECO:0000313" key="2">
    <source>
        <dbReference type="Proteomes" id="UP000019364"/>
    </source>
</evidence>
<reference evidence="1 2" key="1">
    <citation type="journal article" date="2014" name="Genome Announc.">
        <title>Draft Genome Sequence of Paenibacillus pini JCM 16418T, Isolated from the Rhizosphere of Pine Tree.</title>
        <authorList>
            <person name="Yuki M."/>
            <person name="Oshima K."/>
            <person name="Suda W."/>
            <person name="Oshida Y."/>
            <person name="Kitamura K."/>
            <person name="Iida Y."/>
            <person name="Hattori M."/>
            <person name="Ohkuma M."/>
        </authorList>
    </citation>
    <scope>NUCLEOTIDE SEQUENCE [LARGE SCALE GENOMIC DNA]</scope>
    <source>
        <strain evidence="1 2">JCM 16418</strain>
    </source>
</reference>